<evidence type="ECO:0000259" key="3">
    <source>
        <dbReference type="Pfam" id="PF20622"/>
    </source>
</evidence>
<feature type="domain" description="Pesticidal crystal protein Cry1Aa" evidence="2">
    <location>
        <begin position="301"/>
        <end position="363"/>
    </location>
</feature>
<dbReference type="InterPro" id="IPR046746">
    <property type="entry name" value="Big_15"/>
</dbReference>
<proteinExistence type="predicted"/>
<feature type="domain" description="Bacterial Ig" evidence="3">
    <location>
        <begin position="649"/>
        <end position="729"/>
    </location>
</feature>
<dbReference type="Pfam" id="PF20622">
    <property type="entry name" value="Big_15"/>
    <property type="match status" value="2"/>
</dbReference>
<evidence type="ECO:0000313" key="4">
    <source>
        <dbReference type="EMBL" id="MBC1561617.1"/>
    </source>
</evidence>
<protein>
    <recommendedName>
        <fullName evidence="6">Bacterial Ig domain-containing protein</fullName>
    </recommendedName>
</protein>
<comment type="caution">
    <text evidence="4">The sequence shown here is derived from an EMBL/GenBank/DDBJ whole genome shotgun (WGS) entry which is preliminary data.</text>
</comment>
<sequence>MQKGILKNILLATAIVSAGVLGNIGIAVGEANAAEVNTTISNPAIIDISSFTNWSTKKGVLVFKDGIYTADYTTDTYTQTGNVFKTSANRTVTLDGQSIAMYMPAGAATGIHYYLYKGLKTEIGKEYTVAFDAAISTNATTGALPRLQVDSTGANVKTVKTDYSATYRQSITFTATGQTTTLIVGLEKPNFTTTYSAGVKLTNFASGKSETQIAKEKAELENQADTERQAAARDTIADLFENGDVTGAIKEDTNQAAIDYAKTLVADVTDPSNKAELEQLLAEAQKQLDAKIAEKEMKKVQQEEAKAAVEALFQKEDIAGAIKSTTNQALLDAAQQLVDKVADNEQKVTLQTALNNAQNQLNARIMIDFLFENGNVDGEIKASTDQSAIDLAQRFIGFVTGEAAKEPLQQDLNKAIAQLSERERLAYAPIEEAVKGLFENDNVTGNIKTSTDQSAIDSAKELVATIKNASKKAELEIYITEAQQQLDARNAEMAAELARQQSAREAINNLFENDDITTTIKETTDQTAIEAAQAIVDTVTDSKLQATLQADLDKAKAQLKIRETKIELGEFRFGDAILKGTHNNADITKMNIVVDGVTYWGGTVTEDSFKFYSLYKIGKYSENVEVNFFNSQNELIITEKLIPSPKPVGEITNTSYKVGESNIYGTFSGDVDSITVEIDGKLYYGGTVYPDGTFKFYGLDKKIKAESEVIIRAYSLDKTYLGSSQLEITL</sequence>
<feature type="domain" description="Pesticidal crystal protein Cry1Aa" evidence="2">
    <location>
        <begin position="229"/>
        <end position="290"/>
    </location>
</feature>
<dbReference type="RefSeq" id="WP_185428998.1">
    <property type="nucleotide sequence ID" value="NZ_JAARRW010000002.1"/>
</dbReference>
<name>A0A7X0XIH1_9LIST</name>
<keyword evidence="1" id="KW-0175">Coiled coil</keyword>
<evidence type="ECO:0000313" key="5">
    <source>
        <dbReference type="Proteomes" id="UP000541955"/>
    </source>
</evidence>
<reference evidence="4 5" key="1">
    <citation type="submission" date="2020-03" db="EMBL/GenBank/DDBJ databases">
        <title>Soil Listeria distribution.</title>
        <authorList>
            <person name="Liao J."/>
            <person name="Wiedmann M."/>
        </authorList>
    </citation>
    <scope>NUCLEOTIDE SEQUENCE [LARGE SCALE GENOMIC DNA]</scope>
    <source>
        <strain evidence="4 5">FSL L7-1387</strain>
    </source>
</reference>
<dbReference type="Proteomes" id="UP000541955">
    <property type="component" value="Unassembled WGS sequence"/>
</dbReference>
<feature type="domain" description="Bacterial Ig" evidence="3">
    <location>
        <begin position="565"/>
        <end position="639"/>
    </location>
</feature>
<feature type="coiled-coil region" evidence="1">
    <location>
        <begin position="274"/>
        <end position="347"/>
    </location>
</feature>
<dbReference type="AlphaFoldDB" id="A0A7X0XIH1"/>
<accession>A0A7X0XIH1</accession>
<dbReference type="InterPro" id="IPR054544">
    <property type="entry name" value="Pest_crys_Cry1Aa_dom-IV"/>
</dbReference>
<evidence type="ECO:0008006" key="6">
    <source>
        <dbReference type="Google" id="ProtNLM"/>
    </source>
</evidence>
<feature type="coiled-coil region" evidence="1">
    <location>
        <begin position="456"/>
        <end position="492"/>
    </location>
</feature>
<evidence type="ECO:0000256" key="1">
    <source>
        <dbReference type="SAM" id="Coils"/>
    </source>
</evidence>
<organism evidence="4 5">
    <name type="scientific">Listeria booriae</name>
    <dbReference type="NCBI Taxonomy" id="1552123"/>
    <lineage>
        <taxon>Bacteria</taxon>
        <taxon>Bacillati</taxon>
        <taxon>Bacillota</taxon>
        <taxon>Bacilli</taxon>
        <taxon>Bacillales</taxon>
        <taxon>Listeriaceae</taxon>
        <taxon>Listeria</taxon>
    </lineage>
</organism>
<gene>
    <name evidence="4" type="ORF">HB902_06010</name>
</gene>
<feature type="domain" description="Pesticidal crystal protein Cry1Aa" evidence="2">
    <location>
        <begin position="432"/>
        <end position="488"/>
    </location>
</feature>
<evidence type="ECO:0000259" key="2">
    <source>
        <dbReference type="Pfam" id="PF18449"/>
    </source>
</evidence>
<feature type="domain" description="Pesticidal crystal protein Cry1Aa" evidence="2">
    <location>
        <begin position="500"/>
        <end position="559"/>
    </location>
</feature>
<dbReference type="Pfam" id="PF18449">
    <property type="entry name" value="Endotoxin_C2"/>
    <property type="match status" value="4"/>
</dbReference>
<dbReference type="EMBL" id="JAARRW010000002">
    <property type="protein sequence ID" value="MBC1561617.1"/>
    <property type="molecule type" value="Genomic_DNA"/>
</dbReference>